<feature type="region of interest" description="Disordered" evidence="5">
    <location>
        <begin position="168"/>
        <end position="201"/>
    </location>
</feature>
<dbReference type="InterPro" id="IPR001005">
    <property type="entry name" value="SANT/Myb"/>
</dbReference>
<evidence type="ECO:0000256" key="4">
    <source>
        <dbReference type="ARBA" id="ARBA00023242"/>
    </source>
</evidence>
<feature type="domain" description="Myb-like" evidence="6">
    <location>
        <begin position="9"/>
        <end position="61"/>
    </location>
</feature>
<evidence type="ECO:0000259" key="6">
    <source>
        <dbReference type="PROSITE" id="PS50090"/>
    </source>
</evidence>
<organism evidence="8 9">
    <name type="scientific">Cucurbita argyrosperma subsp. sororia</name>
    <dbReference type="NCBI Taxonomy" id="37648"/>
    <lineage>
        <taxon>Eukaryota</taxon>
        <taxon>Viridiplantae</taxon>
        <taxon>Streptophyta</taxon>
        <taxon>Embryophyta</taxon>
        <taxon>Tracheophyta</taxon>
        <taxon>Spermatophyta</taxon>
        <taxon>Magnoliopsida</taxon>
        <taxon>eudicotyledons</taxon>
        <taxon>Gunneridae</taxon>
        <taxon>Pentapetalae</taxon>
        <taxon>rosids</taxon>
        <taxon>fabids</taxon>
        <taxon>Cucurbitales</taxon>
        <taxon>Cucurbitaceae</taxon>
        <taxon>Cucurbiteae</taxon>
        <taxon>Cucurbita</taxon>
    </lineage>
</organism>
<feature type="region of interest" description="Disordered" evidence="5">
    <location>
        <begin position="118"/>
        <end position="142"/>
    </location>
</feature>
<keyword evidence="9" id="KW-1185">Reference proteome</keyword>
<evidence type="ECO:0000313" key="8">
    <source>
        <dbReference type="EMBL" id="KAG6580853.1"/>
    </source>
</evidence>
<accession>A0AAV6MF33</accession>
<feature type="non-terminal residue" evidence="8">
    <location>
        <position position="1"/>
    </location>
</feature>
<evidence type="ECO:0000259" key="7">
    <source>
        <dbReference type="PROSITE" id="PS51294"/>
    </source>
</evidence>
<feature type="domain" description="Myb-like" evidence="6">
    <location>
        <begin position="62"/>
        <end position="112"/>
    </location>
</feature>
<dbReference type="CDD" id="cd00167">
    <property type="entry name" value="SANT"/>
    <property type="match status" value="2"/>
</dbReference>
<dbReference type="EMBL" id="JAGKQH010000014">
    <property type="protein sequence ID" value="KAG6580853.1"/>
    <property type="molecule type" value="Genomic_DNA"/>
</dbReference>
<dbReference type="FunFam" id="1.10.10.60:FF:000001">
    <property type="entry name" value="MYB-related transcription factor"/>
    <property type="match status" value="1"/>
</dbReference>
<comment type="caution">
    <text evidence="8">The sequence shown here is derived from an EMBL/GenBank/DDBJ whole genome shotgun (WGS) entry which is preliminary data.</text>
</comment>
<feature type="domain" description="HTH myb-type" evidence="7">
    <location>
        <begin position="66"/>
        <end position="116"/>
    </location>
</feature>
<dbReference type="PROSITE" id="PS51294">
    <property type="entry name" value="HTH_MYB"/>
    <property type="match status" value="2"/>
</dbReference>
<name>A0AAV6MF33_9ROSI</name>
<evidence type="ECO:0000256" key="5">
    <source>
        <dbReference type="SAM" id="MobiDB-lite"/>
    </source>
</evidence>
<dbReference type="SMART" id="SM00717">
    <property type="entry name" value="SANT"/>
    <property type="match status" value="2"/>
</dbReference>
<dbReference type="Proteomes" id="UP000685013">
    <property type="component" value="Chromosome 14"/>
</dbReference>
<proteinExistence type="predicted"/>
<keyword evidence="4" id="KW-0539">Nucleus</keyword>
<evidence type="ECO:0000256" key="3">
    <source>
        <dbReference type="ARBA" id="ARBA00023125"/>
    </source>
</evidence>
<keyword evidence="3" id="KW-0238">DNA-binding</keyword>
<comment type="subcellular location">
    <subcellularLocation>
        <location evidence="1">Nucleus</location>
    </subcellularLocation>
</comment>
<dbReference type="GO" id="GO:0009733">
    <property type="term" value="P:response to auxin"/>
    <property type="evidence" value="ECO:0007669"/>
    <property type="project" value="TreeGrafter"/>
</dbReference>
<dbReference type="AlphaFoldDB" id="A0AAV6MF33"/>
<dbReference type="InterPro" id="IPR017930">
    <property type="entry name" value="Myb_dom"/>
</dbReference>
<dbReference type="PANTHER" id="PTHR10641:SF1152">
    <property type="entry name" value="TRANSCRIPTION FACTOR MYB60"/>
    <property type="match status" value="1"/>
</dbReference>
<feature type="compositionally biased region" description="Basic and acidic residues" evidence="5">
    <location>
        <begin position="172"/>
        <end position="181"/>
    </location>
</feature>
<evidence type="ECO:0000256" key="1">
    <source>
        <dbReference type="ARBA" id="ARBA00004123"/>
    </source>
</evidence>
<keyword evidence="2" id="KW-0677">Repeat</keyword>
<dbReference type="PROSITE" id="PS50090">
    <property type="entry name" value="MYB_LIKE"/>
    <property type="match status" value="2"/>
</dbReference>
<sequence>MGRVPCCDKVGIKKGPWTPEEDIILVSYIQEHGPGNWRSVPTNTGLLRCSKSCRLRWTNYLRPGINRGNFTPHEKGMIIHLQALLGNKWAAIASYLPQRTDNNIKNYWNTHLKKKLKRLQPAAVDPPEPSESAGGQLHSQCLSPPLAGNRASTYASSAENISRLLQGWMRSSPEESRRRIGGENSGTAAQEQPKEELNGGELVSGEEFDSILSFENWKNVSFCEDKEEHVGEKQRFENAGAMAVAATAPPLSFLEKWLFEEGATGQVEEMMELPPVF</sequence>
<dbReference type="PANTHER" id="PTHR10641">
    <property type="entry name" value="MYB FAMILY TRANSCRIPTION FACTOR"/>
    <property type="match status" value="1"/>
</dbReference>
<dbReference type="GO" id="GO:0005634">
    <property type="term" value="C:nucleus"/>
    <property type="evidence" value="ECO:0007669"/>
    <property type="project" value="UniProtKB-SubCell"/>
</dbReference>
<evidence type="ECO:0000313" key="9">
    <source>
        <dbReference type="Proteomes" id="UP000685013"/>
    </source>
</evidence>
<dbReference type="InterPro" id="IPR015495">
    <property type="entry name" value="Myb_TF_plants"/>
</dbReference>
<dbReference type="Pfam" id="PF00249">
    <property type="entry name" value="Myb_DNA-binding"/>
    <property type="match status" value="2"/>
</dbReference>
<gene>
    <name evidence="8" type="primary">MYB60</name>
    <name evidence="8" type="ORF">SDJN03_20855</name>
</gene>
<protein>
    <submittedName>
        <fullName evidence="8">Transcription factor MYB60</fullName>
    </submittedName>
</protein>
<reference evidence="8 9" key="1">
    <citation type="journal article" date="2021" name="Hortic Res">
        <title>The domestication of Cucurbita argyrosperma as revealed by the genome of its wild relative.</title>
        <authorList>
            <person name="Barrera-Redondo J."/>
            <person name="Sanchez-de la Vega G."/>
            <person name="Aguirre-Liguori J.A."/>
            <person name="Castellanos-Morales G."/>
            <person name="Gutierrez-Guerrero Y.T."/>
            <person name="Aguirre-Dugua X."/>
            <person name="Aguirre-Planter E."/>
            <person name="Tenaillon M.I."/>
            <person name="Lira-Saade R."/>
            <person name="Eguiarte L.E."/>
        </authorList>
    </citation>
    <scope>NUCLEOTIDE SEQUENCE [LARGE SCALE GENOMIC DNA]</scope>
    <source>
        <strain evidence="8">JBR-2021</strain>
    </source>
</reference>
<dbReference type="GO" id="GO:0003677">
    <property type="term" value="F:DNA binding"/>
    <property type="evidence" value="ECO:0007669"/>
    <property type="project" value="UniProtKB-KW"/>
</dbReference>
<evidence type="ECO:0000256" key="2">
    <source>
        <dbReference type="ARBA" id="ARBA00022737"/>
    </source>
</evidence>
<feature type="domain" description="HTH myb-type" evidence="7">
    <location>
        <begin position="9"/>
        <end position="65"/>
    </location>
</feature>